<dbReference type="EnsemblProtists" id="PYU1_T003004">
    <property type="protein sequence ID" value="PYU1_T003004"/>
    <property type="gene ID" value="PYU1_G003001"/>
</dbReference>
<dbReference type="InterPro" id="IPR014044">
    <property type="entry name" value="CAP_dom"/>
</dbReference>
<proteinExistence type="predicted"/>
<dbReference type="InterPro" id="IPR035940">
    <property type="entry name" value="CAP_sf"/>
</dbReference>
<dbReference type="OMA" id="YKVFWTL"/>
<dbReference type="PANTHER" id="PTHR31157:SF1">
    <property type="entry name" value="SCP DOMAIN-CONTAINING PROTEIN"/>
    <property type="match status" value="1"/>
</dbReference>
<evidence type="ECO:0000256" key="1">
    <source>
        <dbReference type="SAM" id="MobiDB-lite"/>
    </source>
</evidence>
<organism evidence="3 4">
    <name type="scientific">Globisporangium ultimum (strain ATCC 200006 / CBS 805.95 / DAOM BR144)</name>
    <name type="common">Pythium ultimum</name>
    <dbReference type="NCBI Taxonomy" id="431595"/>
    <lineage>
        <taxon>Eukaryota</taxon>
        <taxon>Sar</taxon>
        <taxon>Stramenopiles</taxon>
        <taxon>Oomycota</taxon>
        <taxon>Peronosporomycetes</taxon>
        <taxon>Pythiales</taxon>
        <taxon>Pythiaceae</taxon>
        <taxon>Globisporangium</taxon>
    </lineage>
</organism>
<evidence type="ECO:0000259" key="2">
    <source>
        <dbReference type="Pfam" id="PF00188"/>
    </source>
</evidence>
<evidence type="ECO:0000313" key="3">
    <source>
        <dbReference type="EnsemblProtists" id="PYU1_T003004"/>
    </source>
</evidence>
<feature type="region of interest" description="Disordered" evidence="1">
    <location>
        <begin position="1"/>
        <end position="22"/>
    </location>
</feature>
<dbReference type="CDD" id="cd05379">
    <property type="entry name" value="CAP_bacterial"/>
    <property type="match status" value="1"/>
</dbReference>
<reference evidence="4" key="2">
    <citation type="submission" date="2010-04" db="EMBL/GenBank/DDBJ databases">
        <authorList>
            <person name="Buell R."/>
            <person name="Hamilton J."/>
            <person name="Hostetler J."/>
        </authorList>
    </citation>
    <scope>NUCLEOTIDE SEQUENCE [LARGE SCALE GENOMIC DNA]</scope>
    <source>
        <strain evidence="4">DAOM:BR144</strain>
    </source>
</reference>
<evidence type="ECO:0000313" key="4">
    <source>
        <dbReference type="Proteomes" id="UP000019132"/>
    </source>
</evidence>
<dbReference type="Gene3D" id="3.40.33.10">
    <property type="entry name" value="CAP"/>
    <property type="match status" value="1"/>
</dbReference>
<dbReference type="SUPFAM" id="SSF55797">
    <property type="entry name" value="PR-1-like"/>
    <property type="match status" value="1"/>
</dbReference>
<reference evidence="4" key="1">
    <citation type="journal article" date="2010" name="Genome Biol.">
        <title>Genome sequence of the necrotrophic plant pathogen Pythium ultimum reveals original pathogenicity mechanisms and effector repertoire.</title>
        <authorList>
            <person name="Levesque C.A."/>
            <person name="Brouwer H."/>
            <person name="Cano L."/>
            <person name="Hamilton J.P."/>
            <person name="Holt C."/>
            <person name="Huitema E."/>
            <person name="Raffaele S."/>
            <person name="Robideau G.P."/>
            <person name="Thines M."/>
            <person name="Win J."/>
            <person name="Zerillo M.M."/>
            <person name="Beakes G.W."/>
            <person name="Boore J.L."/>
            <person name="Busam D."/>
            <person name="Dumas B."/>
            <person name="Ferriera S."/>
            <person name="Fuerstenberg S.I."/>
            <person name="Gachon C.M."/>
            <person name="Gaulin E."/>
            <person name="Govers F."/>
            <person name="Grenville-Briggs L."/>
            <person name="Horner N."/>
            <person name="Hostetler J."/>
            <person name="Jiang R.H."/>
            <person name="Johnson J."/>
            <person name="Krajaejun T."/>
            <person name="Lin H."/>
            <person name="Meijer H.J."/>
            <person name="Moore B."/>
            <person name="Morris P."/>
            <person name="Phuntmart V."/>
            <person name="Puiu D."/>
            <person name="Shetty J."/>
            <person name="Stajich J.E."/>
            <person name="Tripathy S."/>
            <person name="Wawra S."/>
            <person name="van West P."/>
            <person name="Whitty B.R."/>
            <person name="Coutinho P.M."/>
            <person name="Henrissat B."/>
            <person name="Martin F."/>
            <person name="Thomas P.D."/>
            <person name="Tyler B.M."/>
            <person name="De Vries R.P."/>
            <person name="Kamoun S."/>
            <person name="Yandell M."/>
            <person name="Tisserat N."/>
            <person name="Buell C.R."/>
        </authorList>
    </citation>
    <scope>NUCLEOTIDE SEQUENCE</scope>
    <source>
        <strain evidence="4">DAOM:BR144</strain>
    </source>
</reference>
<keyword evidence="4" id="KW-1185">Reference proteome</keyword>
<name>K3WDG3_GLOUD</name>
<dbReference type="Pfam" id="PF00188">
    <property type="entry name" value="CAP"/>
    <property type="match status" value="1"/>
</dbReference>
<feature type="domain" description="SCP" evidence="2">
    <location>
        <begin position="1"/>
        <end position="92"/>
    </location>
</feature>
<dbReference type="eggNOG" id="ENOG502R9D2">
    <property type="taxonomic scope" value="Eukaryota"/>
</dbReference>
<dbReference type="VEuPathDB" id="FungiDB:PYU1_G003001"/>
<dbReference type="InParanoid" id="K3WDG3"/>
<dbReference type="STRING" id="431595.K3WDG3"/>
<reference evidence="3" key="3">
    <citation type="submission" date="2015-02" db="UniProtKB">
        <authorList>
            <consortium name="EnsemblProtists"/>
        </authorList>
    </citation>
    <scope>IDENTIFICATION</scope>
    <source>
        <strain evidence="3">DAOM BR144</strain>
    </source>
</reference>
<sequence>MHSRDMASKNYMGHTGAGGSTIESRVTTKGFSYSVVGENVAAGQPSVADVMSSWMKSDGHRANILNPDFQFYGSAYAYNTKSLYCHYWTQVFADSPTERCDEQ</sequence>
<dbReference type="Proteomes" id="UP000019132">
    <property type="component" value="Unassembled WGS sequence"/>
</dbReference>
<dbReference type="AlphaFoldDB" id="K3WDG3"/>
<dbReference type="PANTHER" id="PTHR31157">
    <property type="entry name" value="SCP DOMAIN-CONTAINING PROTEIN"/>
    <property type="match status" value="1"/>
</dbReference>
<protein>
    <recommendedName>
        <fullName evidence="2">SCP domain-containing protein</fullName>
    </recommendedName>
</protein>
<accession>K3WDG3</accession>
<dbReference type="HOGENOM" id="CLU_048111_3_4_1"/>
<dbReference type="EMBL" id="GL376628">
    <property type="status" value="NOT_ANNOTATED_CDS"/>
    <property type="molecule type" value="Genomic_DNA"/>
</dbReference>